<protein>
    <submittedName>
        <fullName evidence="2">Uncharacterized protein</fullName>
    </submittedName>
</protein>
<gene>
    <name evidence="2" type="ORF">METZ01_LOCUS82639</name>
</gene>
<evidence type="ECO:0000313" key="2">
    <source>
        <dbReference type="EMBL" id="SVA29785.1"/>
    </source>
</evidence>
<feature type="region of interest" description="Disordered" evidence="1">
    <location>
        <begin position="188"/>
        <end position="207"/>
    </location>
</feature>
<reference evidence="2" key="1">
    <citation type="submission" date="2018-05" db="EMBL/GenBank/DDBJ databases">
        <authorList>
            <person name="Lanie J.A."/>
            <person name="Ng W.-L."/>
            <person name="Kazmierczak K.M."/>
            <person name="Andrzejewski T.M."/>
            <person name="Davidsen T.M."/>
            <person name="Wayne K.J."/>
            <person name="Tettelin H."/>
            <person name="Glass J.I."/>
            <person name="Rusch D."/>
            <person name="Podicherti R."/>
            <person name="Tsui H.-C.T."/>
            <person name="Winkler M.E."/>
        </authorList>
    </citation>
    <scope>NUCLEOTIDE SEQUENCE</scope>
</reference>
<sequence length="264" mass="30922">MKIFQAVRGRRAQTIRACPAMHDWLKSGWYILANRDMEILVGQDREGLADENYVTRDASDSGYSSPSHPSDQFDNAFDYIKNGKGHVKDAFKMRNPWNIITPAGYSTFYLEPFLFQNDYFATWQGIIDTDRFNTNLDNSQIIFYPKTEESFTITKGTPLVQIIPYKREEWTATYQLKDAKTWHENRSEYTTHTDMPSMDEQGRTEYDKVKKDEEKRLGPYRLEGYWEEKGQFFGEDEPPPECPAHIKEEDMDYSGAFESDIEDE</sequence>
<dbReference type="AlphaFoldDB" id="A0A381UNP7"/>
<accession>A0A381UNP7</accession>
<dbReference type="EMBL" id="UINC01006812">
    <property type="protein sequence ID" value="SVA29785.1"/>
    <property type="molecule type" value="Genomic_DNA"/>
</dbReference>
<name>A0A381UNP7_9ZZZZ</name>
<evidence type="ECO:0000256" key="1">
    <source>
        <dbReference type="SAM" id="MobiDB-lite"/>
    </source>
</evidence>
<organism evidence="2">
    <name type="scientific">marine metagenome</name>
    <dbReference type="NCBI Taxonomy" id="408172"/>
    <lineage>
        <taxon>unclassified sequences</taxon>
        <taxon>metagenomes</taxon>
        <taxon>ecological metagenomes</taxon>
    </lineage>
</organism>
<proteinExistence type="predicted"/>